<accession>A0ABS2GMD4</accession>
<evidence type="ECO:0008006" key="5">
    <source>
        <dbReference type="Google" id="ProtNLM"/>
    </source>
</evidence>
<evidence type="ECO:0000313" key="4">
    <source>
        <dbReference type="Proteomes" id="UP000724149"/>
    </source>
</evidence>
<dbReference type="Proteomes" id="UP000724149">
    <property type="component" value="Unassembled WGS sequence"/>
</dbReference>
<feature type="chain" id="PRO_5045209705" description="DUF4340 domain-containing protein" evidence="2">
    <location>
        <begin position="23"/>
        <end position="296"/>
    </location>
</feature>
<sequence length="296" mass="32199">MRSKWFAMMLAISLLLTGCTGSGDPSPAADDGGGSSQAAARTETEWGSTDAVLHTYDGEVQAATFCLTGDGERSPALEAGEFDTGFLEGLGALTPQTPPETVDWIQTGVELTITDDGEDYVYRVLLDGGLCTEQNGQTYWLGMDQLAFSFQRGVSGFIAAAESRVERTELAWPEDEPDAWGTEPAGPLAVPEGSTLKLCVWNWEDQPLFLTLKDGERAEELTAALESVTETVPFELVTGGTIYYIAAETPKGTLYYMFRGTDELFDYQNQVIWKVPEGVFDQCLALYAQEMASQLN</sequence>
<evidence type="ECO:0000256" key="2">
    <source>
        <dbReference type="SAM" id="SignalP"/>
    </source>
</evidence>
<evidence type="ECO:0000256" key="1">
    <source>
        <dbReference type="SAM" id="MobiDB-lite"/>
    </source>
</evidence>
<feature type="compositionally biased region" description="Low complexity" evidence="1">
    <location>
        <begin position="24"/>
        <end position="40"/>
    </location>
</feature>
<evidence type="ECO:0000313" key="3">
    <source>
        <dbReference type="EMBL" id="MBM6922599.1"/>
    </source>
</evidence>
<dbReference type="RefSeq" id="WP_204719625.1">
    <property type="nucleotide sequence ID" value="NZ_JACSNR010000002.1"/>
</dbReference>
<keyword evidence="2" id="KW-0732">Signal</keyword>
<comment type="caution">
    <text evidence="3">The sequence shown here is derived from an EMBL/GenBank/DDBJ whole genome shotgun (WGS) entry which is preliminary data.</text>
</comment>
<organism evidence="3 4">
    <name type="scientific">Hydrogenoanaerobacterium saccharovorans</name>
    <dbReference type="NCBI Taxonomy" id="474960"/>
    <lineage>
        <taxon>Bacteria</taxon>
        <taxon>Bacillati</taxon>
        <taxon>Bacillota</taxon>
        <taxon>Clostridia</taxon>
        <taxon>Eubacteriales</taxon>
        <taxon>Oscillospiraceae</taxon>
        <taxon>Hydrogenoanaerobacterium</taxon>
    </lineage>
</organism>
<dbReference type="PROSITE" id="PS51257">
    <property type="entry name" value="PROKAR_LIPOPROTEIN"/>
    <property type="match status" value="1"/>
</dbReference>
<dbReference type="EMBL" id="JACSNR010000002">
    <property type="protein sequence ID" value="MBM6922599.1"/>
    <property type="molecule type" value="Genomic_DNA"/>
</dbReference>
<protein>
    <recommendedName>
        <fullName evidence="5">DUF4340 domain-containing protein</fullName>
    </recommendedName>
</protein>
<reference evidence="3 4" key="1">
    <citation type="journal article" date="2021" name="Sci. Rep.">
        <title>The distribution of antibiotic resistance genes in chicken gut microbiota commensals.</title>
        <authorList>
            <person name="Juricova H."/>
            <person name="Matiasovicova J."/>
            <person name="Kubasova T."/>
            <person name="Cejkova D."/>
            <person name="Rychlik I."/>
        </authorList>
    </citation>
    <scope>NUCLEOTIDE SEQUENCE [LARGE SCALE GENOMIC DNA]</scope>
    <source>
        <strain evidence="3 4">An564</strain>
    </source>
</reference>
<gene>
    <name evidence="3" type="ORF">H9X81_02660</name>
</gene>
<feature type="region of interest" description="Disordered" evidence="1">
    <location>
        <begin position="24"/>
        <end position="44"/>
    </location>
</feature>
<name>A0ABS2GMD4_9FIRM</name>
<proteinExistence type="predicted"/>
<feature type="signal peptide" evidence="2">
    <location>
        <begin position="1"/>
        <end position="22"/>
    </location>
</feature>
<keyword evidence="4" id="KW-1185">Reference proteome</keyword>